<evidence type="ECO:0000259" key="3">
    <source>
        <dbReference type="SMART" id="SM01208"/>
    </source>
</evidence>
<keyword evidence="2" id="KW-0472">Membrane</keyword>
<organism evidence="4 5">
    <name type="scientific">Thermovenabulum gondwanense</name>
    <dbReference type="NCBI Taxonomy" id="520767"/>
    <lineage>
        <taxon>Bacteria</taxon>
        <taxon>Bacillati</taxon>
        <taxon>Bacillota</taxon>
        <taxon>Clostridia</taxon>
        <taxon>Thermosediminibacterales</taxon>
        <taxon>Thermosediminibacteraceae</taxon>
        <taxon>Thermovenabulum</taxon>
    </lineage>
</organism>
<dbReference type="SMART" id="SM01208">
    <property type="entry name" value="G5"/>
    <property type="match status" value="1"/>
</dbReference>
<dbReference type="Pfam" id="PF12229">
    <property type="entry name" value="PG_binding_4"/>
    <property type="match status" value="1"/>
</dbReference>
<protein>
    <submittedName>
        <fullName evidence="4">Vancomycin B-type resistance protein VanW</fullName>
    </submittedName>
</protein>
<evidence type="ECO:0000256" key="1">
    <source>
        <dbReference type="ARBA" id="ARBA00022729"/>
    </source>
</evidence>
<keyword evidence="2" id="KW-0812">Transmembrane</keyword>
<name>A0A161PVD4_9FIRM</name>
<evidence type="ECO:0000256" key="2">
    <source>
        <dbReference type="SAM" id="Phobius"/>
    </source>
</evidence>
<keyword evidence="2" id="KW-1133">Transmembrane helix</keyword>
<dbReference type="STRING" id="520767.ATZ99_18820"/>
<dbReference type="EMBL" id="LOHZ01000042">
    <property type="protein sequence ID" value="KYO64454.1"/>
    <property type="molecule type" value="Genomic_DNA"/>
</dbReference>
<evidence type="ECO:0000313" key="4">
    <source>
        <dbReference type="EMBL" id="KYO64454.1"/>
    </source>
</evidence>
<dbReference type="PATRIC" id="fig|520767.4.peg.2008"/>
<accession>A0A161PVD4</accession>
<gene>
    <name evidence="4" type="primary">vanW</name>
    <name evidence="4" type="ORF">ATZ99_18820</name>
</gene>
<proteinExistence type="predicted"/>
<dbReference type="InterPro" id="IPR022029">
    <property type="entry name" value="YoaR-like_PG-bd"/>
</dbReference>
<dbReference type="InterPro" id="IPR011098">
    <property type="entry name" value="G5_dom"/>
</dbReference>
<dbReference type="InterPro" id="IPR052913">
    <property type="entry name" value="Glycopeptide_resist_protein"/>
</dbReference>
<dbReference type="PANTHER" id="PTHR35788">
    <property type="entry name" value="EXPORTED PROTEIN-RELATED"/>
    <property type="match status" value="1"/>
</dbReference>
<dbReference type="PANTHER" id="PTHR35788:SF1">
    <property type="entry name" value="EXPORTED PROTEIN"/>
    <property type="match status" value="1"/>
</dbReference>
<dbReference type="Proteomes" id="UP000075737">
    <property type="component" value="Unassembled WGS sequence"/>
</dbReference>
<sequence>MEGGFMRKNFFIILLLCIILVFFVIILIFIYQQNNDILPYNVRIGPIDVSKLRKEDASLKIQSYIEEKNDQKIIFRYNNKKYEITVGELIIFNPEKSIKEALLIKKEEFFLKSFYLDKFNKRKVTIIPLNYAINEQNLQSIITKIEKEICTLPQNARFTFRQNKLQIIDEKEGTEIDKELLKTMISNKIFDDEIIIDLPLKKIKPFYTKEKLKNMNIKYEIASFSTRFNLNQKDRINNIKLASEILNGIIIAPTEVFSFNETVGERTKEKGYTDAPIYFNNEVIQGTGGGVCQISTTLYNLVLLADLEVIERHHHSMPVGYVPPGRDATVSYGILDLKFKNSTGGYLVLSTEIIGNNLVMKFFSNEKFNKKIDIISEIVNTFPPGKIQKIDNNLELGKTRIEEGRPGCKVKVWKIINYQDRIEKKLVSIDTYKPLNTIEYVGKKPISSLNQYIDKEDPSVENNTNDLLDINAVNQ</sequence>
<evidence type="ECO:0000313" key="5">
    <source>
        <dbReference type="Proteomes" id="UP000075737"/>
    </source>
</evidence>
<keyword evidence="5" id="KW-1185">Reference proteome</keyword>
<dbReference type="AlphaFoldDB" id="A0A161PVD4"/>
<feature type="domain" description="G5" evidence="3">
    <location>
        <begin position="370"/>
        <end position="445"/>
    </location>
</feature>
<feature type="transmembrane region" description="Helical" evidence="2">
    <location>
        <begin position="12"/>
        <end position="31"/>
    </location>
</feature>
<dbReference type="Pfam" id="PF04294">
    <property type="entry name" value="VanW"/>
    <property type="match status" value="1"/>
</dbReference>
<keyword evidence="1" id="KW-0732">Signal</keyword>
<comment type="caution">
    <text evidence="4">The sequence shown here is derived from an EMBL/GenBank/DDBJ whole genome shotgun (WGS) entry which is preliminary data.</text>
</comment>
<reference evidence="4 5" key="1">
    <citation type="submission" date="2015-12" db="EMBL/GenBank/DDBJ databases">
        <title>Draft genome of Thermovenabulum gondwanense isolated from a red thermophilic microbial mat colonisisng an outflow channel of a bore well.</title>
        <authorList>
            <person name="Patel B.K."/>
        </authorList>
    </citation>
    <scope>NUCLEOTIDE SEQUENCE [LARGE SCALE GENOMIC DNA]</scope>
    <source>
        <strain evidence="4 5">R270</strain>
    </source>
</reference>
<dbReference type="InterPro" id="IPR007391">
    <property type="entry name" value="Vancomycin_resist_VanW"/>
</dbReference>